<feature type="compositionally biased region" description="Polar residues" evidence="2">
    <location>
        <begin position="177"/>
        <end position="198"/>
    </location>
</feature>
<reference evidence="5" key="1">
    <citation type="journal article" date="2014" name="Nat. Genet.">
        <title>Genome and transcriptome of the porcine whipworm Trichuris suis.</title>
        <authorList>
            <person name="Jex A.R."/>
            <person name="Nejsum P."/>
            <person name="Schwarz E.M."/>
            <person name="Hu L."/>
            <person name="Young N.D."/>
            <person name="Hall R.S."/>
            <person name="Korhonen P.K."/>
            <person name="Liao S."/>
            <person name="Thamsborg S."/>
            <person name="Xia J."/>
            <person name="Xu P."/>
            <person name="Wang S."/>
            <person name="Scheerlinck J.P."/>
            <person name="Hofmann A."/>
            <person name="Sternberg P.W."/>
            <person name="Wang J."/>
            <person name="Gasser R.B."/>
        </authorList>
    </citation>
    <scope>NUCLEOTIDE SEQUENCE [LARGE SCALE GENOMIC DNA]</scope>
    <source>
        <strain evidence="5">DCEP-RM93F</strain>
    </source>
</reference>
<dbReference type="AlphaFoldDB" id="A0A085NLB3"/>
<evidence type="ECO:0000259" key="4">
    <source>
        <dbReference type="PROSITE" id="PS51840"/>
    </source>
</evidence>
<dbReference type="PANTHER" id="PTHR21456:SF1">
    <property type="entry name" value="C2 NT-TYPE DOMAIN-CONTAINING PROTEIN"/>
    <property type="match status" value="1"/>
</dbReference>
<dbReference type="InterPro" id="IPR019448">
    <property type="entry name" value="NT-C2"/>
</dbReference>
<feature type="compositionally biased region" description="Basic and acidic residues" evidence="2">
    <location>
        <begin position="592"/>
        <end position="617"/>
    </location>
</feature>
<evidence type="ECO:0000259" key="3">
    <source>
        <dbReference type="PROSITE" id="PS50202"/>
    </source>
</evidence>
<protein>
    <recommendedName>
        <fullName evidence="6">Major sperm protein</fullName>
    </recommendedName>
</protein>
<dbReference type="InterPro" id="IPR039931">
    <property type="entry name" value="EEIG1/2-like"/>
</dbReference>
<dbReference type="InterPro" id="IPR008962">
    <property type="entry name" value="PapD-like_sf"/>
</dbReference>
<proteinExistence type="inferred from homology"/>
<evidence type="ECO:0000256" key="1">
    <source>
        <dbReference type="ARBA" id="ARBA00034780"/>
    </source>
</evidence>
<feature type="compositionally biased region" description="Low complexity" evidence="2">
    <location>
        <begin position="203"/>
        <end position="219"/>
    </location>
</feature>
<feature type="region of interest" description="Disordered" evidence="2">
    <location>
        <begin position="584"/>
        <end position="641"/>
    </location>
</feature>
<gene>
    <name evidence="5" type="ORF">M514_09217</name>
</gene>
<dbReference type="EMBL" id="KL367489">
    <property type="protein sequence ID" value="KFD70259.1"/>
    <property type="molecule type" value="Genomic_DNA"/>
</dbReference>
<feature type="region of interest" description="Disordered" evidence="2">
    <location>
        <begin position="177"/>
        <end position="302"/>
    </location>
</feature>
<dbReference type="PANTHER" id="PTHR21456">
    <property type="entry name" value="FAMILY WITH SEQUENCE SIMILARITY 102"/>
    <property type="match status" value="1"/>
</dbReference>
<dbReference type="Pfam" id="PF00635">
    <property type="entry name" value="Motile_Sperm"/>
    <property type="match status" value="1"/>
</dbReference>
<dbReference type="SUPFAM" id="SSF49354">
    <property type="entry name" value="PapD-like"/>
    <property type="match status" value="1"/>
</dbReference>
<dbReference type="Gene3D" id="2.60.40.10">
    <property type="entry name" value="Immunoglobulins"/>
    <property type="match status" value="1"/>
</dbReference>
<evidence type="ECO:0008006" key="6">
    <source>
        <dbReference type="Google" id="ProtNLM"/>
    </source>
</evidence>
<feature type="compositionally biased region" description="Polar residues" evidence="2">
    <location>
        <begin position="252"/>
        <end position="272"/>
    </location>
</feature>
<evidence type="ECO:0000313" key="5">
    <source>
        <dbReference type="EMBL" id="KFD70259.1"/>
    </source>
</evidence>
<sequence>MADDRTTGLIGYFDYCLSTMSTILRKKRFKFQVDMLLADMCNVPFVNAILYSKIRLLDGGNFCDHTNRADVVNHHIYWGKVSRFVCRISSCVNTGVLEPCICRISVRKEVKGGRSFQKLGYVDVNLSEFAGSGIDGLTRTYLLEGYNAGQQRQDNSLIRVNVSMVLLSSDPCFKVPQQWQPTATTSPEQPASHGSQERTVMGSDSASVTSVSSGFESLSRMPVQVPSETVGANLGPDIVASSRSDLRRSMADDTTTSYCRNSSRASQQSQMSDYPGSASHSRQSSASSSHVHRPGHGADSLAAMFPSCKGSAVKKVVKPDVNTVPEFDSSRVDAAELITELLKDYRTTADDEQKEIDSEQKAESIQLRNVSCKIFRPCRGKVHPKALEGTKQTFQQAKLATMTKLWDFFALSVTAFELHVWPGRKTNSFKPIDNNAERENAIILTHYVCVVYFAAVKLDTTNFKIKPSMKEDKLEKVRITNLTNSSVAFKVKSTRPKQLSAKPAYGIIKATRGTYLKVKFKKLPDPNFGVTKDRLTILVAIVPEGKTYNKPSEVWKGADGPPKNQRRIPIAIEYDTQVEMAEAAAAAAAAGKPEEKKEEGKKEEAKKEAAKPEAKKEEEEEEGEEEEGGGGGGEEGEEEGE</sequence>
<name>A0A085NLB3_9BILA</name>
<feature type="compositionally biased region" description="Acidic residues" evidence="2">
    <location>
        <begin position="618"/>
        <end position="641"/>
    </location>
</feature>
<dbReference type="Proteomes" id="UP000030758">
    <property type="component" value="Unassembled WGS sequence"/>
</dbReference>
<dbReference type="PROSITE" id="PS50202">
    <property type="entry name" value="MSP"/>
    <property type="match status" value="1"/>
</dbReference>
<dbReference type="Pfam" id="PF10358">
    <property type="entry name" value="NT-C2"/>
    <property type="match status" value="1"/>
</dbReference>
<feature type="domain" description="C2 NT-type" evidence="4">
    <location>
        <begin position="21"/>
        <end position="166"/>
    </location>
</feature>
<dbReference type="InterPro" id="IPR013783">
    <property type="entry name" value="Ig-like_fold"/>
</dbReference>
<evidence type="ECO:0000256" key="2">
    <source>
        <dbReference type="SAM" id="MobiDB-lite"/>
    </source>
</evidence>
<feature type="domain" description="MSP" evidence="3">
    <location>
        <begin position="450"/>
        <end position="573"/>
    </location>
</feature>
<feature type="compositionally biased region" description="Low complexity" evidence="2">
    <location>
        <begin position="277"/>
        <end position="289"/>
    </location>
</feature>
<dbReference type="PROSITE" id="PS51840">
    <property type="entry name" value="C2_NT"/>
    <property type="match status" value="1"/>
</dbReference>
<accession>A0A085NLB3</accession>
<dbReference type="InterPro" id="IPR000535">
    <property type="entry name" value="MSP_dom"/>
</dbReference>
<comment type="similarity">
    <text evidence="1">Belongs to the EEIG family.</text>
</comment>
<organism evidence="5">
    <name type="scientific">Trichuris suis</name>
    <name type="common">pig whipworm</name>
    <dbReference type="NCBI Taxonomy" id="68888"/>
    <lineage>
        <taxon>Eukaryota</taxon>
        <taxon>Metazoa</taxon>
        <taxon>Ecdysozoa</taxon>
        <taxon>Nematoda</taxon>
        <taxon>Enoplea</taxon>
        <taxon>Dorylaimia</taxon>
        <taxon>Trichinellida</taxon>
        <taxon>Trichuridae</taxon>
        <taxon>Trichuris</taxon>
    </lineage>
</organism>